<reference evidence="3" key="1">
    <citation type="submission" date="2017-02" db="UniProtKB">
        <authorList>
            <consortium name="WormBaseParasite"/>
        </authorList>
    </citation>
    <scope>IDENTIFICATION</scope>
</reference>
<proteinExistence type="predicted"/>
<dbReference type="WBParaSite" id="PTRK_0000011300.2">
    <property type="protein sequence ID" value="PTRK_0000011300.2"/>
    <property type="gene ID" value="PTRK_0000011300"/>
</dbReference>
<keyword evidence="1" id="KW-0472">Membrane</keyword>
<feature type="transmembrane region" description="Helical" evidence="1">
    <location>
        <begin position="35"/>
        <end position="57"/>
    </location>
</feature>
<evidence type="ECO:0000256" key="1">
    <source>
        <dbReference type="SAM" id="Phobius"/>
    </source>
</evidence>
<dbReference type="AlphaFoldDB" id="A0A0N4Z082"/>
<keyword evidence="1" id="KW-1133">Transmembrane helix</keyword>
<organism evidence="2 3">
    <name type="scientific">Parastrongyloides trichosuri</name>
    <name type="common">Possum-specific nematode worm</name>
    <dbReference type="NCBI Taxonomy" id="131310"/>
    <lineage>
        <taxon>Eukaryota</taxon>
        <taxon>Metazoa</taxon>
        <taxon>Ecdysozoa</taxon>
        <taxon>Nematoda</taxon>
        <taxon>Chromadorea</taxon>
        <taxon>Rhabditida</taxon>
        <taxon>Tylenchina</taxon>
        <taxon>Panagrolaimomorpha</taxon>
        <taxon>Strongyloidoidea</taxon>
        <taxon>Strongyloididae</taxon>
        <taxon>Parastrongyloides</taxon>
    </lineage>
</organism>
<dbReference type="InterPro" id="IPR006150">
    <property type="entry name" value="Cys_repeat_1"/>
</dbReference>
<name>A0A0N4Z082_PARTI</name>
<dbReference type="Proteomes" id="UP000038045">
    <property type="component" value="Unplaced"/>
</dbReference>
<evidence type="ECO:0000313" key="2">
    <source>
        <dbReference type="Proteomes" id="UP000038045"/>
    </source>
</evidence>
<dbReference type="InterPro" id="IPR053014">
    <property type="entry name" value="Cuticle_assoc_divergent"/>
</dbReference>
<evidence type="ECO:0000313" key="3">
    <source>
        <dbReference type="WBParaSite" id="PTRK_0000011300.2"/>
    </source>
</evidence>
<sequence>MENELGIKKRQPSIEEDDNISIVHYTSFKKIFCSILIRLVLAAIFLGIAIGALIYAFNNAEVDKHNNHGSNIPGDTYSMFISQNCSKGFMKIEEKLPKANTNDSQQFRVTKIGSSWYQDDSKKRIVHRIGLENDDWMYTYYIYKDHALLDMPNSCTKLNNVTYESYIYSMGLIGTRKIEDSIGLQNGSAIVPTLEYENTPASDVIYNNTHPTVTNLYLNENSYASLRWDLHFYEKSTTSNLASYLNKDLIIFLRAICMEANGTSQIKICCALSVSATCPANYAPTVDLNGQNIYCSVSNNNVCPTGSECLQSPTQASIYICCKSTSAPVICPNDQNALITNGILERCNGPQNSCSKNGYTCQYSTTINGWVCCGEKESETPMCKNGMAPYTAGNGEPYTCSLSASSCPVGYNCEQSTLESVNVCCPTTTEPITTTTTSPYPLSCPNNWNPYRYFSGNYHICNSVSDTSSCPFGYSCVPANINGVFICCRYSMSFECSVKNSTLLVNNQPRLCATTILNSCPYGYDCLPSTIDSINICCKKASILSCRNGRQMAMINGNPQYCQAYGYQSTCPYGYICDHSNIVNMNVCCYAL</sequence>
<accession>A0A0N4Z082</accession>
<keyword evidence="2" id="KW-1185">Reference proteome</keyword>
<dbReference type="Pfam" id="PF14625">
    <property type="entry name" value="Lustrin_cystein"/>
    <property type="match status" value="6"/>
</dbReference>
<dbReference type="InterPro" id="IPR028150">
    <property type="entry name" value="Lustrin_cystein"/>
</dbReference>
<dbReference type="PANTHER" id="PTHR46339">
    <property type="entry name" value="PROTEIN CBG15282-RELATED"/>
    <property type="match status" value="1"/>
</dbReference>
<keyword evidence="1" id="KW-0812">Transmembrane</keyword>
<dbReference type="STRING" id="131310.A0A0N4Z082"/>
<protein>
    <submittedName>
        <fullName evidence="3">SCP domain-containing protein</fullName>
    </submittedName>
</protein>
<dbReference type="SMART" id="SM00289">
    <property type="entry name" value="WR1"/>
    <property type="match status" value="6"/>
</dbReference>